<dbReference type="PANTHER" id="PTHR13800">
    <property type="entry name" value="TRANSIENT RECEPTOR POTENTIAL CATION CHANNEL, SUBFAMILY M, MEMBER 6"/>
    <property type="match status" value="1"/>
</dbReference>
<dbReference type="InterPro" id="IPR050927">
    <property type="entry name" value="TRPM"/>
</dbReference>
<reference evidence="1" key="1">
    <citation type="submission" date="2021-02" db="EMBL/GenBank/DDBJ databases">
        <authorList>
            <person name="Nowell W R."/>
        </authorList>
    </citation>
    <scope>NUCLEOTIDE SEQUENCE</scope>
</reference>
<accession>A0A815YGC4</accession>
<dbReference type="AlphaFoldDB" id="A0A815YGC4"/>
<dbReference type="EMBL" id="CAJNOL010018322">
    <property type="protein sequence ID" value="CAF1681217.1"/>
    <property type="molecule type" value="Genomic_DNA"/>
</dbReference>
<dbReference type="Proteomes" id="UP000663854">
    <property type="component" value="Unassembled WGS sequence"/>
</dbReference>
<evidence type="ECO:0000313" key="2">
    <source>
        <dbReference type="EMBL" id="CAF1681217.1"/>
    </source>
</evidence>
<gene>
    <name evidence="2" type="ORF">JXQ802_LOCUS59186</name>
    <name evidence="1" type="ORF">PYM288_LOCUS42533</name>
</gene>
<evidence type="ECO:0000313" key="3">
    <source>
        <dbReference type="Proteomes" id="UP000663854"/>
    </source>
</evidence>
<name>A0A815YGC4_9BILA</name>
<protein>
    <submittedName>
        <fullName evidence="1">Uncharacterized protein</fullName>
    </submittedName>
</protein>
<sequence>MLFESMNINTFDRLQTDTDRIWKFQRYSLICEYLSRPSIPPPFILFSHLWRFALYTLTSCCKSSWLRETYIQHTSRNKYEIMLDEKSACNIEIAEDALGDEIYYNYIKIGRKLAEEQDLDEERIHSPQETTLSKMRLIENRVQIIRNQ</sequence>
<dbReference type="Proteomes" id="UP000663870">
    <property type="component" value="Unassembled WGS sequence"/>
</dbReference>
<evidence type="ECO:0000313" key="1">
    <source>
        <dbReference type="EMBL" id="CAF1570414.1"/>
    </source>
</evidence>
<dbReference type="EMBL" id="CAJNOH010016375">
    <property type="protein sequence ID" value="CAF1570414.1"/>
    <property type="molecule type" value="Genomic_DNA"/>
</dbReference>
<proteinExistence type="predicted"/>
<comment type="caution">
    <text evidence="1">The sequence shown here is derived from an EMBL/GenBank/DDBJ whole genome shotgun (WGS) entry which is preliminary data.</text>
</comment>
<dbReference type="GO" id="GO:0005886">
    <property type="term" value="C:plasma membrane"/>
    <property type="evidence" value="ECO:0007669"/>
    <property type="project" value="TreeGrafter"/>
</dbReference>
<dbReference type="PANTHER" id="PTHR13800:SF12">
    <property type="entry name" value="TRANSIENT RECEPTOR POTENTIAL CATION CHANNEL SUBFAMILY M MEMBER-LIKE 2"/>
    <property type="match status" value="1"/>
</dbReference>
<feature type="non-terminal residue" evidence="1">
    <location>
        <position position="1"/>
    </location>
</feature>
<keyword evidence="4" id="KW-1185">Reference proteome</keyword>
<organism evidence="1 3">
    <name type="scientific">Rotaria sordida</name>
    <dbReference type="NCBI Taxonomy" id="392033"/>
    <lineage>
        <taxon>Eukaryota</taxon>
        <taxon>Metazoa</taxon>
        <taxon>Spiralia</taxon>
        <taxon>Gnathifera</taxon>
        <taxon>Rotifera</taxon>
        <taxon>Eurotatoria</taxon>
        <taxon>Bdelloidea</taxon>
        <taxon>Philodinida</taxon>
        <taxon>Philodinidae</taxon>
        <taxon>Rotaria</taxon>
    </lineage>
</organism>
<evidence type="ECO:0000313" key="4">
    <source>
        <dbReference type="Proteomes" id="UP000663870"/>
    </source>
</evidence>
<dbReference type="GO" id="GO:0099604">
    <property type="term" value="F:ligand-gated calcium channel activity"/>
    <property type="evidence" value="ECO:0007669"/>
    <property type="project" value="TreeGrafter"/>
</dbReference>